<accession>A0A6J6NCY5</accession>
<dbReference type="EMBL" id="CAEZWV010000041">
    <property type="protein sequence ID" value="CAB4682625.1"/>
    <property type="molecule type" value="Genomic_DNA"/>
</dbReference>
<keyword evidence="1" id="KW-1133">Transmembrane helix</keyword>
<feature type="transmembrane region" description="Helical" evidence="1">
    <location>
        <begin position="125"/>
        <end position="142"/>
    </location>
</feature>
<name>A0A6J6NCY5_9ZZZZ</name>
<feature type="transmembrane region" description="Helical" evidence="1">
    <location>
        <begin position="201"/>
        <end position="220"/>
    </location>
</feature>
<proteinExistence type="predicted"/>
<feature type="transmembrane region" description="Helical" evidence="1">
    <location>
        <begin position="68"/>
        <end position="89"/>
    </location>
</feature>
<sequence length="307" mass="31764">MDQRKSRNEVLDEFVAQGILSEEQACDIADAPQWSFSARELITYLAALIIAVGVIRILAIALQDASEGAIVTSLYIVAVAAGFGSWKLSSGSDIRDRFSEVLELAALGCAGGATAVLLSNTELRGEFIGIMLMSAALGWGVYRCRSSRFAGTVALCVGANGVAISLGTLIDSDQAWAAGVLMVASGLSLAVVGTQRVGAPYFARAVGSLFVVIGSITLGTDISTGRVIPIVTGIALFAIGTKFLASETLVAGAFCIVTGVVMTVNQSIDNDMAQGLVIIGTGVVMLIVLTAQMKRISNRRELGAPAA</sequence>
<feature type="transmembrane region" description="Helical" evidence="1">
    <location>
        <begin position="101"/>
        <end position="119"/>
    </location>
</feature>
<gene>
    <name evidence="2" type="ORF">UFOPK2295_01508</name>
</gene>
<dbReference type="AlphaFoldDB" id="A0A6J6NCY5"/>
<reference evidence="2" key="1">
    <citation type="submission" date="2020-05" db="EMBL/GenBank/DDBJ databases">
        <authorList>
            <person name="Chiriac C."/>
            <person name="Salcher M."/>
            <person name="Ghai R."/>
            <person name="Kavagutti S V."/>
        </authorList>
    </citation>
    <scope>NUCLEOTIDE SEQUENCE</scope>
</reference>
<feature type="transmembrane region" description="Helical" evidence="1">
    <location>
        <begin position="41"/>
        <end position="62"/>
    </location>
</feature>
<evidence type="ECO:0000313" key="2">
    <source>
        <dbReference type="EMBL" id="CAB4682625.1"/>
    </source>
</evidence>
<feature type="transmembrane region" description="Helical" evidence="1">
    <location>
        <begin position="226"/>
        <end position="244"/>
    </location>
</feature>
<protein>
    <submittedName>
        <fullName evidence="2">Unannotated protein</fullName>
    </submittedName>
</protein>
<feature type="transmembrane region" description="Helical" evidence="1">
    <location>
        <begin position="149"/>
        <end position="170"/>
    </location>
</feature>
<organism evidence="2">
    <name type="scientific">freshwater metagenome</name>
    <dbReference type="NCBI Taxonomy" id="449393"/>
    <lineage>
        <taxon>unclassified sequences</taxon>
        <taxon>metagenomes</taxon>
        <taxon>ecological metagenomes</taxon>
    </lineage>
</organism>
<feature type="transmembrane region" description="Helical" evidence="1">
    <location>
        <begin position="176"/>
        <end position="194"/>
    </location>
</feature>
<feature type="transmembrane region" description="Helical" evidence="1">
    <location>
        <begin position="272"/>
        <end position="291"/>
    </location>
</feature>
<evidence type="ECO:0000256" key="1">
    <source>
        <dbReference type="SAM" id="Phobius"/>
    </source>
</evidence>
<feature type="transmembrane region" description="Helical" evidence="1">
    <location>
        <begin position="249"/>
        <end position="266"/>
    </location>
</feature>
<keyword evidence="1" id="KW-0472">Membrane</keyword>
<keyword evidence="1" id="KW-0812">Transmembrane</keyword>